<evidence type="ECO:0000313" key="2">
    <source>
        <dbReference type="EMBL" id="EMP25285.1"/>
    </source>
</evidence>
<gene>
    <name evidence="2" type="ORF">UY3_17645</name>
</gene>
<evidence type="ECO:0000313" key="3">
    <source>
        <dbReference type="Proteomes" id="UP000031443"/>
    </source>
</evidence>
<name>M7AR33_CHEMY</name>
<feature type="region of interest" description="Disordered" evidence="1">
    <location>
        <begin position="62"/>
        <end position="88"/>
    </location>
</feature>
<evidence type="ECO:0000256" key="1">
    <source>
        <dbReference type="SAM" id="MobiDB-lite"/>
    </source>
</evidence>
<keyword evidence="3" id="KW-1185">Reference proteome</keyword>
<dbReference type="AlphaFoldDB" id="M7AR33"/>
<sequence length="107" mass="11448">MQESCANSQQFLATRVVFCKDGEEILSQKSLLRKLTYGYDLVVSKGSSGNYSYASVNWLGSSRPSPSTHLSAGTADSSGTQNGEQGQSVQCVQKWLELGFKDGASGD</sequence>
<protein>
    <submittedName>
        <fullName evidence="2">Uncharacterized protein</fullName>
    </submittedName>
</protein>
<organism evidence="2 3">
    <name type="scientific">Chelonia mydas</name>
    <name type="common">Green sea-turtle</name>
    <name type="synonym">Chelonia agassizi</name>
    <dbReference type="NCBI Taxonomy" id="8469"/>
    <lineage>
        <taxon>Eukaryota</taxon>
        <taxon>Metazoa</taxon>
        <taxon>Chordata</taxon>
        <taxon>Craniata</taxon>
        <taxon>Vertebrata</taxon>
        <taxon>Euteleostomi</taxon>
        <taxon>Archelosauria</taxon>
        <taxon>Testudinata</taxon>
        <taxon>Testudines</taxon>
        <taxon>Cryptodira</taxon>
        <taxon>Durocryptodira</taxon>
        <taxon>Americhelydia</taxon>
        <taxon>Chelonioidea</taxon>
        <taxon>Cheloniidae</taxon>
        <taxon>Chelonia</taxon>
    </lineage>
</organism>
<dbReference type="EMBL" id="KB592104">
    <property type="protein sequence ID" value="EMP25285.1"/>
    <property type="molecule type" value="Genomic_DNA"/>
</dbReference>
<proteinExistence type="predicted"/>
<reference evidence="3" key="1">
    <citation type="journal article" date="2013" name="Nat. Genet.">
        <title>The draft genomes of soft-shell turtle and green sea turtle yield insights into the development and evolution of the turtle-specific body plan.</title>
        <authorList>
            <person name="Wang Z."/>
            <person name="Pascual-Anaya J."/>
            <person name="Zadissa A."/>
            <person name="Li W."/>
            <person name="Niimura Y."/>
            <person name="Huang Z."/>
            <person name="Li C."/>
            <person name="White S."/>
            <person name="Xiong Z."/>
            <person name="Fang D."/>
            <person name="Wang B."/>
            <person name="Ming Y."/>
            <person name="Chen Y."/>
            <person name="Zheng Y."/>
            <person name="Kuraku S."/>
            <person name="Pignatelli M."/>
            <person name="Herrero J."/>
            <person name="Beal K."/>
            <person name="Nozawa M."/>
            <person name="Li Q."/>
            <person name="Wang J."/>
            <person name="Zhang H."/>
            <person name="Yu L."/>
            <person name="Shigenobu S."/>
            <person name="Wang J."/>
            <person name="Liu J."/>
            <person name="Flicek P."/>
            <person name="Searle S."/>
            <person name="Wang J."/>
            <person name="Kuratani S."/>
            <person name="Yin Y."/>
            <person name="Aken B."/>
            <person name="Zhang G."/>
            <person name="Irie N."/>
        </authorList>
    </citation>
    <scope>NUCLEOTIDE SEQUENCE [LARGE SCALE GENOMIC DNA]</scope>
</reference>
<accession>M7AR33</accession>
<dbReference type="Proteomes" id="UP000031443">
    <property type="component" value="Unassembled WGS sequence"/>
</dbReference>